<accession>Q46XY5</accession>
<comment type="similarity">
    <text evidence="7">Belongs to the glycosyltransferase 87 family.</text>
</comment>
<feature type="transmembrane region" description="Helical" evidence="8">
    <location>
        <begin position="150"/>
        <end position="177"/>
    </location>
</feature>
<evidence type="ECO:0000256" key="4">
    <source>
        <dbReference type="ARBA" id="ARBA00022692"/>
    </source>
</evidence>
<feature type="transmembrane region" description="Helical" evidence="8">
    <location>
        <begin position="317"/>
        <end position="343"/>
    </location>
</feature>
<dbReference type="EMBL" id="CP000090">
    <property type="protein sequence ID" value="AAZ61998.1"/>
    <property type="molecule type" value="Genomic_DNA"/>
</dbReference>
<gene>
    <name evidence="9" type="ordered locus">Reut_A2637</name>
</gene>
<keyword evidence="6 8" id="KW-0472">Membrane</keyword>
<feature type="transmembrane region" description="Helical" evidence="8">
    <location>
        <begin position="189"/>
        <end position="211"/>
    </location>
</feature>
<comment type="subcellular location">
    <subcellularLocation>
        <location evidence="1">Cell membrane</location>
        <topology evidence="1">Multi-pass membrane protein</topology>
    </subcellularLocation>
</comment>
<evidence type="ECO:0000256" key="2">
    <source>
        <dbReference type="ARBA" id="ARBA00022475"/>
    </source>
</evidence>
<dbReference type="InterPro" id="IPR018584">
    <property type="entry name" value="GT87"/>
</dbReference>
<evidence type="ECO:0000256" key="6">
    <source>
        <dbReference type="ARBA" id="ARBA00023136"/>
    </source>
</evidence>
<protein>
    <submittedName>
        <fullName evidence="9">Putative membrane protein</fullName>
    </submittedName>
</protein>
<feature type="transmembrane region" description="Helical" evidence="8">
    <location>
        <begin position="231"/>
        <end position="253"/>
    </location>
</feature>
<dbReference type="GO" id="GO:0016758">
    <property type="term" value="F:hexosyltransferase activity"/>
    <property type="evidence" value="ECO:0007669"/>
    <property type="project" value="InterPro"/>
</dbReference>
<proteinExistence type="inferred from homology"/>
<organism evidence="9">
    <name type="scientific">Cupriavidus pinatubonensis (strain JMP 134 / LMG 1197)</name>
    <name type="common">Cupriavidus necator (strain JMP 134)</name>
    <dbReference type="NCBI Taxonomy" id="264198"/>
    <lineage>
        <taxon>Bacteria</taxon>
        <taxon>Pseudomonadati</taxon>
        <taxon>Pseudomonadota</taxon>
        <taxon>Betaproteobacteria</taxon>
        <taxon>Burkholderiales</taxon>
        <taxon>Burkholderiaceae</taxon>
        <taxon>Cupriavidus</taxon>
    </lineage>
</organism>
<dbReference type="KEGG" id="reu:Reut_A2637"/>
<sequence length="449" mass="48682">MRRAKCRRRKQADAGHTVRVRLGSSRWSRMPVMGANEMAFENLAGSKPLLPVSDEHWLDAERMRFYSRAALICYAVFFGIWTFRAWVLNIPGVLSPGADFVVFWSAARVALEHGAAAPYNLDLLQAKELATVPGLLAGGGELPWFYPPTFLILVLPLGWLPYRVAAILFLMGGASWFGWAMSRTLLSRGAWIAALGFPGVAVCIATGQNSLWLAGTAGLALTLLRRRPTVAGILLGMLTVKPHIAIMFPLALLCAGQWRALLGMIASATALAMLSAVCLGIEPFFAFLDATGIARAGVESGKAPMIRMPTMFSAAKLLLGGIAVPYVMQTIVACTAVASLIYAWSRPCSFALRAAVLSTAMLLVPPYLYDYDLAFLGIAMAWLGIHANRCGWLTGERELLVVLWVLPLYGLLVGNWTGIQLMPIGLLLALALGVWRIRLERTGRIPADA</sequence>
<evidence type="ECO:0000256" key="3">
    <source>
        <dbReference type="ARBA" id="ARBA00022679"/>
    </source>
</evidence>
<keyword evidence="2" id="KW-1003">Cell membrane</keyword>
<reference evidence="9" key="1">
    <citation type="submission" date="2005-08" db="EMBL/GenBank/DDBJ databases">
        <title>Complete sequence of Chromosome1 of Ralstonia eutropha JMP134.</title>
        <authorList>
            <person name="Copeland A."/>
            <person name="Lucas S."/>
            <person name="Lapidus A."/>
            <person name="Barry K."/>
            <person name="Detter J.C."/>
            <person name="Glavina T."/>
            <person name="Hammon N."/>
            <person name="Israni S."/>
            <person name="Pitluck S."/>
            <person name="Goltsman E."/>
            <person name="Martinez M."/>
            <person name="Schmutz J."/>
            <person name="Larimer F."/>
            <person name="Land M."/>
            <person name="Lykidis A."/>
            <person name="Richardson P."/>
        </authorList>
    </citation>
    <scope>NUCLEOTIDE SEQUENCE</scope>
    <source>
        <strain evidence="9">JMP134</strain>
    </source>
</reference>
<dbReference type="HOGENOM" id="CLU_037296_1_0_4"/>
<feature type="transmembrane region" description="Helical" evidence="8">
    <location>
        <begin position="65"/>
        <end position="87"/>
    </location>
</feature>
<dbReference type="OrthoDB" id="8962112at2"/>
<dbReference type="Pfam" id="PF09594">
    <property type="entry name" value="GT87"/>
    <property type="match status" value="1"/>
</dbReference>
<keyword evidence="3" id="KW-0808">Transferase</keyword>
<keyword evidence="5 8" id="KW-1133">Transmembrane helix</keyword>
<feature type="transmembrane region" description="Helical" evidence="8">
    <location>
        <begin position="422"/>
        <end position="439"/>
    </location>
</feature>
<evidence type="ECO:0000313" key="9">
    <source>
        <dbReference type="EMBL" id="AAZ61998.1"/>
    </source>
</evidence>
<evidence type="ECO:0000256" key="5">
    <source>
        <dbReference type="ARBA" id="ARBA00022989"/>
    </source>
</evidence>
<keyword evidence="4 8" id="KW-0812">Transmembrane</keyword>
<feature type="transmembrane region" description="Helical" evidence="8">
    <location>
        <begin position="350"/>
        <end position="368"/>
    </location>
</feature>
<dbReference type="AlphaFoldDB" id="Q46XY5"/>
<dbReference type="eggNOG" id="ENOG502Z9HB">
    <property type="taxonomic scope" value="Bacteria"/>
</dbReference>
<dbReference type="GO" id="GO:0005886">
    <property type="term" value="C:plasma membrane"/>
    <property type="evidence" value="ECO:0007669"/>
    <property type="project" value="UniProtKB-SubCell"/>
</dbReference>
<evidence type="ECO:0000256" key="7">
    <source>
        <dbReference type="ARBA" id="ARBA00024033"/>
    </source>
</evidence>
<name>Q46XY5_CUPPJ</name>
<feature type="transmembrane region" description="Helical" evidence="8">
    <location>
        <begin position="260"/>
        <end position="285"/>
    </location>
</feature>
<evidence type="ECO:0000256" key="8">
    <source>
        <dbReference type="SAM" id="Phobius"/>
    </source>
</evidence>
<evidence type="ECO:0000256" key="1">
    <source>
        <dbReference type="ARBA" id="ARBA00004651"/>
    </source>
</evidence>
<dbReference type="STRING" id="264198.Reut_A2637"/>